<evidence type="ECO:0000256" key="15">
    <source>
        <dbReference type="ARBA" id="ARBA00052632"/>
    </source>
</evidence>
<evidence type="ECO:0000256" key="11">
    <source>
        <dbReference type="ARBA" id="ARBA00024224"/>
    </source>
</evidence>
<dbReference type="FunFam" id="3.90.190.10:FF:000060">
    <property type="entry name" value="Phosphatidylglycerophosphatase and protein-tyrosine phosphatase 1"/>
    <property type="match status" value="1"/>
</dbReference>
<keyword evidence="7" id="KW-0472">Membrane</keyword>
<evidence type="ECO:0000256" key="7">
    <source>
        <dbReference type="ARBA" id="ARBA00023136"/>
    </source>
</evidence>
<comment type="catalytic activity">
    <reaction evidence="14">
        <text>1,2-dibutyryl-sn-glycero-3-phospho-(1D-myo-inositol-5-phosphate) + H2O = 1,2-dibutyryl-sn-glycero-3-phospho-(1D-myo-inositol) + phosphate</text>
        <dbReference type="Rhea" id="RHEA:42584"/>
        <dbReference type="ChEBI" id="CHEBI:15377"/>
        <dbReference type="ChEBI" id="CHEBI:43474"/>
        <dbReference type="ChEBI" id="CHEBI:82605"/>
        <dbReference type="ChEBI" id="CHEBI:82606"/>
    </reaction>
    <physiologicalReaction direction="left-to-right" evidence="14">
        <dbReference type="Rhea" id="RHEA:42585"/>
    </physiologicalReaction>
</comment>
<dbReference type="Proteomes" id="UP000515154">
    <property type="component" value="Linkage group LG18"/>
</dbReference>
<comment type="catalytic activity">
    <reaction evidence="15">
        <text>1,2-di-(9Z-octadecenoyl)-sn-glycero-3-phospho-(1'-sn-glycerol-3'-phosphate) + H2O = 1,2-di-(9Z-octadecenoyl)-sn-glycero-3-phospho-(1'-sn-glycerol) + phosphate</text>
        <dbReference type="Rhea" id="RHEA:42304"/>
        <dbReference type="ChEBI" id="CHEBI:15377"/>
        <dbReference type="ChEBI" id="CHEBI:43474"/>
        <dbReference type="ChEBI" id="CHEBI:75163"/>
        <dbReference type="ChEBI" id="CHEBI:78907"/>
    </reaction>
    <physiologicalReaction direction="left-to-right" evidence="15">
        <dbReference type="Rhea" id="RHEA:42305"/>
    </physiologicalReaction>
</comment>
<dbReference type="AlphaFoldDB" id="A0A7E6FHX6"/>
<dbReference type="InterPro" id="IPR020422">
    <property type="entry name" value="TYR_PHOSPHATASE_DUAL_dom"/>
</dbReference>
<dbReference type="PROSITE" id="PS50054">
    <property type="entry name" value="TYR_PHOSPHATASE_DUAL"/>
    <property type="match status" value="1"/>
</dbReference>
<comment type="pathway">
    <text evidence="2">Lipid metabolism.</text>
</comment>
<dbReference type="GO" id="GO:0005737">
    <property type="term" value="C:cytoplasm"/>
    <property type="evidence" value="ECO:0007669"/>
    <property type="project" value="UniProtKB-ARBA"/>
</dbReference>
<evidence type="ECO:0000259" key="18">
    <source>
        <dbReference type="PROSITE" id="PS50054"/>
    </source>
</evidence>
<dbReference type="PANTHER" id="PTHR46712:SF1">
    <property type="entry name" value="PHOSPHATIDYLGLYCEROPHOSPHATASE AND PROTEIN-TYROSINE PHOSPHATASE 1"/>
    <property type="match status" value="1"/>
</dbReference>
<dbReference type="PROSITE" id="PS00383">
    <property type="entry name" value="TYR_PHOSPHATASE_1"/>
    <property type="match status" value="1"/>
</dbReference>
<sequence>MPFQRRKLNYVNLCRPIHSTKVQNHWKYFCKRVSGDDRVSVGVSSWRDADLNHLEVSRKKRKKFCGNMPWIGSYVFSRVAFYPSLFYNYCMSKVSSRNWYDRIDETVILGALPLRPIAKTLINQENVRGIISANLDHEIKHFTPTEEEWRQMGVEYLRLKIVDFVGTPSHEQISEALDCINRYKKKGKSVYIHCKAGRTRSATIVACYLIKANGWDDLTAWQHIVSCRAHVRIFNVQKEFLHQFYLSNKNLDDPA</sequence>
<dbReference type="GO" id="GO:0008654">
    <property type="term" value="P:phospholipid biosynthetic process"/>
    <property type="evidence" value="ECO:0007669"/>
    <property type="project" value="UniProtKB-KW"/>
</dbReference>
<keyword evidence="4" id="KW-0378">Hydrolase</keyword>
<dbReference type="Gene3D" id="3.90.190.10">
    <property type="entry name" value="Protein tyrosine phosphatase superfamily"/>
    <property type="match status" value="1"/>
</dbReference>
<protein>
    <recommendedName>
        <fullName evidence="17">Phosphatidylglycerophosphatase and protein-tyrosine phosphatase 1</fullName>
        <ecNumber evidence="11">3.1.3.27</ecNumber>
    </recommendedName>
</protein>
<comment type="subcellular location">
    <subcellularLocation>
        <location evidence="1">Membrane</location>
    </subcellularLocation>
</comment>
<evidence type="ECO:0000256" key="5">
    <source>
        <dbReference type="ARBA" id="ARBA00022912"/>
    </source>
</evidence>
<evidence type="ECO:0000256" key="8">
    <source>
        <dbReference type="ARBA" id="ARBA00023209"/>
    </source>
</evidence>
<dbReference type="PANTHER" id="PTHR46712">
    <property type="entry name" value="PHOSPHATIDYLGLYCEROPHOSPHATASE AND PROTEIN-TYROSINE PHOSPHATASE 1"/>
    <property type="match status" value="1"/>
</dbReference>
<comment type="pathway">
    <text evidence="10">Phospholipid metabolism; phosphatidylglycerol biosynthesis; phosphatidylglycerol from CDP-diacylglycerol: step 2/2.</text>
</comment>
<accession>A0A7E6FHX6</accession>
<evidence type="ECO:0000313" key="21">
    <source>
        <dbReference type="RefSeq" id="XP_036366965.1"/>
    </source>
</evidence>
<dbReference type="CDD" id="cd14524">
    <property type="entry name" value="PTPMT1"/>
    <property type="match status" value="1"/>
</dbReference>
<dbReference type="InterPro" id="IPR044596">
    <property type="entry name" value="PTPMT1-like"/>
</dbReference>
<dbReference type="GO" id="GO:0016020">
    <property type="term" value="C:membrane"/>
    <property type="evidence" value="ECO:0007669"/>
    <property type="project" value="UniProtKB-SubCell"/>
</dbReference>
<evidence type="ECO:0000256" key="4">
    <source>
        <dbReference type="ARBA" id="ARBA00022801"/>
    </source>
</evidence>
<evidence type="ECO:0000256" key="17">
    <source>
        <dbReference type="ARBA" id="ARBA00069309"/>
    </source>
</evidence>
<dbReference type="InterPro" id="IPR000340">
    <property type="entry name" value="Dual-sp_phosphatase_cat-dom"/>
</dbReference>
<dbReference type="SUPFAM" id="SSF52799">
    <property type="entry name" value="(Phosphotyrosine protein) phosphatases II"/>
    <property type="match status" value="1"/>
</dbReference>
<dbReference type="GO" id="GO:0004439">
    <property type="term" value="F:phosphatidylinositol-4,5-bisphosphate 5-phosphatase activity"/>
    <property type="evidence" value="ECO:0007669"/>
    <property type="project" value="TreeGrafter"/>
</dbReference>
<dbReference type="PROSITE" id="PS50056">
    <property type="entry name" value="TYR_PHOSPHATASE_2"/>
    <property type="match status" value="1"/>
</dbReference>
<organism evidence="20 21">
    <name type="scientific">Octopus sinensis</name>
    <name type="common">East Asian common octopus</name>
    <dbReference type="NCBI Taxonomy" id="2607531"/>
    <lineage>
        <taxon>Eukaryota</taxon>
        <taxon>Metazoa</taxon>
        <taxon>Spiralia</taxon>
        <taxon>Lophotrochozoa</taxon>
        <taxon>Mollusca</taxon>
        <taxon>Cephalopoda</taxon>
        <taxon>Coleoidea</taxon>
        <taxon>Octopodiformes</taxon>
        <taxon>Octopoda</taxon>
        <taxon>Incirrata</taxon>
        <taxon>Octopodidae</taxon>
        <taxon>Octopus</taxon>
    </lineage>
</organism>
<dbReference type="RefSeq" id="XP_036366965.1">
    <property type="nucleotide sequence ID" value="XM_036511072.1"/>
</dbReference>
<keyword evidence="6" id="KW-0443">Lipid metabolism</keyword>
<proteinExistence type="predicted"/>
<evidence type="ECO:0000256" key="14">
    <source>
        <dbReference type="ARBA" id="ARBA00052505"/>
    </source>
</evidence>
<dbReference type="Pfam" id="PF00782">
    <property type="entry name" value="DSPc"/>
    <property type="match status" value="1"/>
</dbReference>
<evidence type="ECO:0000259" key="19">
    <source>
        <dbReference type="PROSITE" id="PS50056"/>
    </source>
</evidence>
<keyword evidence="9" id="KW-1208">Phospholipid metabolism</keyword>
<dbReference type="InterPro" id="IPR016130">
    <property type="entry name" value="Tyr_Pase_AS"/>
</dbReference>
<comment type="catalytic activity">
    <reaction evidence="16">
        <text>1,2-dioctanoyl-sn-glycero-3-phospho-(1D-myo-inositol-5-phosphate) + H2O = 1,2-dioctanoyl-sn-glycero-3-phospho-(1D-myo-inositol) + phosphate</text>
        <dbReference type="Rhea" id="RHEA:42308"/>
        <dbReference type="ChEBI" id="CHEBI:15377"/>
        <dbReference type="ChEBI" id="CHEBI:43474"/>
        <dbReference type="ChEBI" id="CHEBI:65221"/>
        <dbReference type="ChEBI" id="CHEBI:78911"/>
    </reaction>
    <physiologicalReaction direction="left-to-right" evidence="16">
        <dbReference type="Rhea" id="RHEA:42309"/>
    </physiologicalReaction>
</comment>
<keyword evidence="8" id="KW-0594">Phospholipid biosynthesis</keyword>
<evidence type="ECO:0000256" key="3">
    <source>
        <dbReference type="ARBA" id="ARBA00022516"/>
    </source>
</evidence>
<keyword evidence="20" id="KW-1185">Reference proteome</keyword>
<evidence type="ECO:0000256" key="2">
    <source>
        <dbReference type="ARBA" id="ARBA00005189"/>
    </source>
</evidence>
<dbReference type="SMART" id="SM00195">
    <property type="entry name" value="DSPc"/>
    <property type="match status" value="1"/>
</dbReference>
<dbReference type="GO" id="GO:0008962">
    <property type="term" value="F:phosphatidylglycerophosphatase activity"/>
    <property type="evidence" value="ECO:0007669"/>
    <property type="project" value="UniProtKB-EC"/>
</dbReference>
<name>A0A7E6FHX6_9MOLL</name>
<evidence type="ECO:0000313" key="20">
    <source>
        <dbReference type="Proteomes" id="UP000515154"/>
    </source>
</evidence>
<dbReference type="InterPro" id="IPR042165">
    <property type="entry name" value="PTPMT1"/>
</dbReference>
<reference evidence="21" key="1">
    <citation type="submission" date="2025-08" db="UniProtKB">
        <authorList>
            <consortium name="RefSeq"/>
        </authorList>
    </citation>
    <scope>IDENTIFICATION</scope>
</reference>
<dbReference type="EC" id="3.1.3.27" evidence="11"/>
<dbReference type="GO" id="GO:0004721">
    <property type="term" value="F:phosphoprotein phosphatase activity"/>
    <property type="evidence" value="ECO:0007669"/>
    <property type="project" value="UniProtKB-KW"/>
</dbReference>
<evidence type="ECO:0000256" key="9">
    <source>
        <dbReference type="ARBA" id="ARBA00023264"/>
    </source>
</evidence>
<gene>
    <name evidence="21" type="primary">LOC115221608</name>
</gene>
<feature type="domain" description="Tyrosine specific protein phosphatases" evidence="19">
    <location>
        <begin position="171"/>
        <end position="239"/>
    </location>
</feature>
<dbReference type="InterPro" id="IPR000387">
    <property type="entry name" value="Tyr_Pase_dom"/>
</dbReference>
<evidence type="ECO:0000256" key="12">
    <source>
        <dbReference type="ARBA" id="ARBA00050944"/>
    </source>
</evidence>
<evidence type="ECO:0000256" key="16">
    <source>
        <dbReference type="ARBA" id="ARBA00052780"/>
    </source>
</evidence>
<comment type="catalytic activity">
    <reaction evidence="13">
        <text>a 1-acyl-2-hexanoyl-sn-glycero-3-phospho-(1D-myo-inositol-5-phosphate) + H2O = a 1-acyl-2-hexanoyl-sn-glycero-3-phospho-(1D-myo-inositol) + phosphate</text>
        <dbReference type="Rhea" id="RHEA:42320"/>
        <dbReference type="ChEBI" id="CHEBI:15377"/>
        <dbReference type="ChEBI" id="CHEBI:43474"/>
        <dbReference type="ChEBI" id="CHEBI:78930"/>
        <dbReference type="ChEBI" id="CHEBI:78931"/>
    </reaction>
    <physiologicalReaction direction="left-to-right" evidence="13">
        <dbReference type="Rhea" id="RHEA:42321"/>
    </physiologicalReaction>
</comment>
<evidence type="ECO:0000256" key="1">
    <source>
        <dbReference type="ARBA" id="ARBA00004370"/>
    </source>
</evidence>
<comment type="catalytic activity">
    <reaction evidence="12">
        <text>a 1,2-diacyl-sn-glycero-3-phospho-(1'-sn-glycero-3'-phosphate) + H2O = a 1,2-diacyl-sn-glycero-3-phospho-(1'-sn-glycerol) + phosphate</text>
        <dbReference type="Rhea" id="RHEA:33751"/>
        <dbReference type="ChEBI" id="CHEBI:15377"/>
        <dbReference type="ChEBI" id="CHEBI:43474"/>
        <dbReference type="ChEBI" id="CHEBI:60110"/>
        <dbReference type="ChEBI" id="CHEBI:64716"/>
        <dbReference type="EC" id="3.1.3.27"/>
    </reaction>
    <physiologicalReaction direction="left-to-right" evidence="12">
        <dbReference type="Rhea" id="RHEA:33752"/>
    </physiologicalReaction>
</comment>
<evidence type="ECO:0000256" key="6">
    <source>
        <dbReference type="ARBA" id="ARBA00023098"/>
    </source>
</evidence>
<evidence type="ECO:0000256" key="13">
    <source>
        <dbReference type="ARBA" id="ARBA00051818"/>
    </source>
</evidence>
<evidence type="ECO:0000256" key="10">
    <source>
        <dbReference type="ARBA" id="ARBA00024192"/>
    </source>
</evidence>
<dbReference type="InterPro" id="IPR029021">
    <property type="entry name" value="Prot-tyrosine_phosphatase-like"/>
</dbReference>
<keyword evidence="3" id="KW-0444">Lipid biosynthesis</keyword>
<feature type="domain" description="Tyrosine-protein phosphatase" evidence="18">
    <location>
        <begin position="99"/>
        <end position="253"/>
    </location>
</feature>
<keyword evidence="5" id="KW-0904">Protein phosphatase</keyword>